<dbReference type="PANTHER" id="PTHR36688">
    <property type="entry name" value="ENDO/EXONUCLEASE/PHOSPHATASE DOMAIN-CONTAINING PROTEIN"/>
    <property type="match status" value="1"/>
</dbReference>
<dbReference type="PANTHER" id="PTHR36688:SF1">
    <property type="entry name" value="ENDONUCLEASE_EXONUCLEASE_PHOSPHATASE DOMAIN-CONTAINING PROTEIN"/>
    <property type="match status" value="1"/>
</dbReference>
<accession>A0A819V775</accession>
<evidence type="ECO:0000259" key="2">
    <source>
        <dbReference type="Pfam" id="PF00078"/>
    </source>
</evidence>
<dbReference type="Proteomes" id="UP000663866">
    <property type="component" value="Unassembled WGS sequence"/>
</dbReference>
<organism evidence="3 4">
    <name type="scientific">Rotaria magnacalcarata</name>
    <dbReference type="NCBI Taxonomy" id="392030"/>
    <lineage>
        <taxon>Eukaryota</taxon>
        <taxon>Metazoa</taxon>
        <taxon>Spiralia</taxon>
        <taxon>Gnathifera</taxon>
        <taxon>Rotifera</taxon>
        <taxon>Eurotatoria</taxon>
        <taxon>Bdelloidea</taxon>
        <taxon>Philodinida</taxon>
        <taxon>Philodinidae</taxon>
        <taxon>Rotaria</taxon>
    </lineage>
</organism>
<feature type="compositionally biased region" description="Low complexity" evidence="1">
    <location>
        <begin position="9"/>
        <end position="21"/>
    </location>
</feature>
<reference evidence="3" key="1">
    <citation type="submission" date="2021-02" db="EMBL/GenBank/DDBJ databases">
        <authorList>
            <person name="Nowell W R."/>
        </authorList>
    </citation>
    <scope>NUCLEOTIDE SEQUENCE</scope>
</reference>
<proteinExistence type="predicted"/>
<evidence type="ECO:0000256" key="1">
    <source>
        <dbReference type="SAM" id="MobiDB-lite"/>
    </source>
</evidence>
<dbReference type="InterPro" id="IPR000477">
    <property type="entry name" value="RT_dom"/>
</dbReference>
<dbReference type="InterPro" id="IPR043502">
    <property type="entry name" value="DNA/RNA_pol_sf"/>
</dbReference>
<dbReference type="InterPro" id="IPR052560">
    <property type="entry name" value="RdDP_mobile_element"/>
</dbReference>
<feature type="non-terminal residue" evidence="3">
    <location>
        <position position="816"/>
    </location>
</feature>
<evidence type="ECO:0000313" key="3">
    <source>
        <dbReference type="EMBL" id="CAF4104604.1"/>
    </source>
</evidence>
<feature type="region of interest" description="Disordered" evidence="1">
    <location>
        <begin position="1"/>
        <end position="21"/>
    </location>
</feature>
<protein>
    <recommendedName>
        <fullName evidence="2">Reverse transcriptase domain-containing protein</fullName>
    </recommendedName>
</protein>
<evidence type="ECO:0000313" key="4">
    <source>
        <dbReference type="Proteomes" id="UP000663866"/>
    </source>
</evidence>
<keyword evidence="4" id="KW-1185">Reference proteome</keyword>
<dbReference type="AlphaFoldDB" id="A0A819V775"/>
<dbReference type="SUPFAM" id="SSF56672">
    <property type="entry name" value="DNA/RNA polymerases"/>
    <property type="match status" value="1"/>
</dbReference>
<comment type="caution">
    <text evidence="3">The sequence shown here is derived from an EMBL/GenBank/DDBJ whole genome shotgun (WGS) entry which is preliminary data.</text>
</comment>
<dbReference type="Pfam" id="PF00078">
    <property type="entry name" value="RVT_1"/>
    <property type="match status" value="1"/>
</dbReference>
<dbReference type="EMBL" id="CAJOBG010004300">
    <property type="protein sequence ID" value="CAF4104604.1"/>
    <property type="molecule type" value="Genomic_DNA"/>
</dbReference>
<gene>
    <name evidence="3" type="ORF">OVN521_LOCUS21078</name>
</gene>
<sequence>MNNNLQLDQPRQQASVQQQQQHRIPFEQLKRAVSKNSKNRPSDISAARVIEDYFKQQGISISFSLVGHTGNKLKFGVNNKNSYATLINTDKWPSQIHNINITVGYRLEIPFCTITPFLTGNRMTYCTRCCCLGHMRDKCNGEYSRCRICLDNRINGQTHVCSNTVRCAQCDEDHHSLSSACEKVVEYRSNLKEQVENALSAGKVQRLVPQDHVQPTEFRLKQNEFPSLPSLMSCNTPWKQTSVQSTVTNNINGIEDTTKILLSINQNILDMKDNTRHIDEKLDCINEKVNRTSLDVELHNEILVKLLPTLASLVDKFIWPMMLNDVARAAGPLFLEPGPGKKASICVFTEVGELWNTSQIPHFNIFHQHGTNKSGGVSIAIGKHLKGSRIDSNIENAIIVDVDDLSETVRIIAIYWPAGQTRVLGELESLPFSKLDTGTAILTNENEIKDKLYRYYSEQFQTPNTDMPDPYELQIDIEYLELINKLALVNENVETTSTVEIKKHMSRLKPKQSCGFDAVSNYMIKRIPSGYINCLANCFNTWLKEYRYPDVWTLAIIITLNKLKVGVPRCEIRLWAETNSLVSIEQSGFRPGCLLPTKGLSMYQEVKNNMTANIPTLVIYVDYQKTYEKVCHKGLMVKLNRLSIPLGLLKLIVSWLNDRRAYVIFGENKSDIFCTYVGLPQGSSLSSYIFIVYHCDLVACVGAHSSHIFADDLNILISPLICREIKPMIKFLEEEGTKICNQIANYSKKWKQPVNVSETVAQIFHSQVPNPIINVFMNGKKLEVVKEFKYLGFAWTNKMSLKPTIDKTLENIQRTF</sequence>
<name>A0A819V775_9BILA</name>
<feature type="domain" description="Reverse transcriptase" evidence="2">
    <location>
        <begin position="580"/>
        <end position="793"/>
    </location>
</feature>